<dbReference type="EMBL" id="CADCUH010000190">
    <property type="protein sequence ID" value="CAA9364336.1"/>
    <property type="molecule type" value="Genomic_DNA"/>
</dbReference>
<dbReference type="AlphaFoldDB" id="A0A6J4MQH0"/>
<protein>
    <submittedName>
        <fullName evidence="2">Uncharacterized protein</fullName>
    </submittedName>
</protein>
<proteinExistence type="predicted"/>
<organism evidence="2">
    <name type="scientific">uncultured Nocardioidaceae bacterium</name>
    <dbReference type="NCBI Taxonomy" id="253824"/>
    <lineage>
        <taxon>Bacteria</taxon>
        <taxon>Bacillati</taxon>
        <taxon>Actinomycetota</taxon>
        <taxon>Actinomycetes</taxon>
        <taxon>Propionibacteriales</taxon>
        <taxon>Nocardioidaceae</taxon>
        <taxon>environmental samples</taxon>
    </lineage>
</organism>
<feature type="compositionally biased region" description="Basic and acidic residues" evidence="1">
    <location>
        <begin position="15"/>
        <end position="25"/>
    </location>
</feature>
<evidence type="ECO:0000256" key="1">
    <source>
        <dbReference type="SAM" id="MobiDB-lite"/>
    </source>
</evidence>
<evidence type="ECO:0000313" key="2">
    <source>
        <dbReference type="EMBL" id="CAA9364336.1"/>
    </source>
</evidence>
<dbReference type="InterPro" id="IPR045677">
    <property type="entry name" value="DUF6197"/>
</dbReference>
<dbReference type="Pfam" id="PF19698">
    <property type="entry name" value="DUF6197"/>
    <property type="match status" value="1"/>
</dbReference>
<gene>
    <name evidence="2" type="ORF">AVDCRST_MAG36-2925</name>
</gene>
<feature type="compositionally biased region" description="Basic residues" evidence="1">
    <location>
        <begin position="28"/>
        <end position="39"/>
    </location>
</feature>
<sequence length="203" mass="22350">MSAVTAPSASAARVTRQDRRAERLARGAARRAHRAERRRLKRQDRLSVQLVELHAMTDLLDRAAEVVAGGWVQGAWFTVATEQGSRAVTAYDLPVLRSRPVTGACLVGSVVQAAGGPTTVRSQLVQRTLDAVGHTVHEDPARPLQWCPGPRMRTLGVLELTHWNDAPGRTQQEVVDLLRSSRRTVEVERERCFAEKAALVPAR</sequence>
<reference evidence="2" key="1">
    <citation type="submission" date="2020-02" db="EMBL/GenBank/DDBJ databases">
        <authorList>
            <person name="Meier V. D."/>
        </authorList>
    </citation>
    <scope>NUCLEOTIDE SEQUENCE</scope>
    <source>
        <strain evidence="2">AVDCRST_MAG36</strain>
    </source>
</reference>
<feature type="region of interest" description="Disordered" evidence="1">
    <location>
        <begin position="1"/>
        <end position="39"/>
    </location>
</feature>
<accession>A0A6J4MQH0</accession>
<name>A0A6J4MQH0_9ACTN</name>